<keyword evidence="3" id="KW-1185">Reference proteome</keyword>
<name>A0A444GLP9_9FLAO</name>
<dbReference type="Proteomes" id="UP000287527">
    <property type="component" value="Unassembled WGS sequence"/>
</dbReference>
<sequence length="133" mass="14440">MLKITKENKQEAAKIFAANPTVQNLFVNNKSEFFTSRNLAENSVSKPKEEVTEILRSSVDTDVSEETPEEETKATVNSKPPVAKPATKKPPVAKPTTAKPPVKVSAPVKDKAEEAQEPTPVEDNAGETQEPKA</sequence>
<accession>A0A444GLP9</accession>
<comment type="caution">
    <text evidence="2">The sequence shown here is derived from an EMBL/GenBank/DDBJ whole genome shotgun (WGS) entry which is preliminary data.</text>
</comment>
<evidence type="ECO:0000313" key="3">
    <source>
        <dbReference type="Proteomes" id="UP000287527"/>
    </source>
</evidence>
<organism evidence="2 3">
    <name type="scientific">Flavobacterium cerinum</name>
    <dbReference type="NCBI Taxonomy" id="2502784"/>
    <lineage>
        <taxon>Bacteria</taxon>
        <taxon>Pseudomonadati</taxon>
        <taxon>Bacteroidota</taxon>
        <taxon>Flavobacteriia</taxon>
        <taxon>Flavobacteriales</taxon>
        <taxon>Flavobacteriaceae</taxon>
        <taxon>Flavobacterium</taxon>
    </lineage>
</organism>
<reference evidence="2 3" key="1">
    <citation type="submission" date="2019-01" db="EMBL/GenBank/DDBJ databases">
        <title>Flavobacterium sp. nov.,isolated from freshwater.</title>
        <authorList>
            <person name="Zhang R."/>
            <person name="Du Z.-J."/>
        </authorList>
    </citation>
    <scope>NUCLEOTIDE SEQUENCE [LARGE SCALE GENOMIC DNA]</scope>
    <source>
        <strain evidence="2 3">1E403</strain>
    </source>
</reference>
<gene>
    <name evidence="2" type="ORF">EPI11_17600</name>
</gene>
<dbReference type="OrthoDB" id="9855791at2"/>
<dbReference type="RefSeq" id="WP_128391309.1">
    <property type="nucleotide sequence ID" value="NZ_SBII01000016.1"/>
</dbReference>
<proteinExistence type="predicted"/>
<protein>
    <submittedName>
        <fullName evidence="2">Uncharacterized protein</fullName>
    </submittedName>
</protein>
<evidence type="ECO:0000256" key="1">
    <source>
        <dbReference type="SAM" id="MobiDB-lite"/>
    </source>
</evidence>
<feature type="compositionally biased region" description="Low complexity" evidence="1">
    <location>
        <begin position="94"/>
        <end position="104"/>
    </location>
</feature>
<feature type="region of interest" description="Disordered" evidence="1">
    <location>
        <begin position="41"/>
        <end position="133"/>
    </location>
</feature>
<dbReference type="AlphaFoldDB" id="A0A444GLP9"/>
<dbReference type="EMBL" id="SBII01000016">
    <property type="protein sequence ID" value="RWW91857.1"/>
    <property type="molecule type" value="Genomic_DNA"/>
</dbReference>
<evidence type="ECO:0000313" key="2">
    <source>
        <dbReference type="EMBL" id="RWW91857.1"/>
    </source>
</evidence>